<comment type="caution">
    <text evidence="2">The sequence shown here is derived from an EMBL/GenBank/DDBJ whole genome shotgun (WGS) entry which is preliminary data.</text>
</comment>
<evidence type="ECO:0000313" key="2">
    <source>
        <dbReference type="EMBL" id="MBB5430559.1"/>
    </source>
</evidence>
<name>A0A7W8QIF7_9ACTN</name>
<dbReference type="InterPro" id="IPR036291">
    <property type="entry name" value="NAD(P)-bd_dom_sf"/>
</dbReference>
<dbReference type="Proteomes" id="UP000572635">
    <property type="component" value="Unassembled WGS sequence"/>
</dbReference>
<protein>
    <submittedName>
        <fullName evidence="2">Putative dinucleotide-binding enzyme</fullName>
    </submittedName>
</protein>
<organism evidence="2 3">
    <name type="scientific">Nocardiopsis composta</name>
    <dbReference type="NCBI Taxonomy" id="157465"/>
    <lineage>
        <taxon>Bacteria</taxon>
        <taxon>Bacillati</taxon>
        <taxon>Actinomycetota</taxon>
        <taxon>Actinomycetes</taxon>
        <taxon>Streptosporangiales</taxon>
        <taxon>Nocardiopsidaceae</taxon>
        <taxon>Nocardiopsis</taxon>
    </lineage>
</organism>
<keyword evidence="3" id="KW-1185">Reference proteome</keyword>
<dbReference type="SUPFAM" id="SSF51735">
    <property type="entry name" value="NAD(P)-binding Rossmann-fold domains"/>
    <property type="match status" value="1"/>
</dbReference>
<evidence type="ECO:0000256" key="1">
    <source>
        <dbReference type="SAM" id="MobiDB-lite"/>
    </source>
</evidence>
<proteinExistence type="predicted"/>
<dbReference type="Gene3D" id="3.40.50.720">
    <property type="entry name" value="NAD(P)-binding Rossmann-like Domain"/>
    <property type="match status" value="1"/>
</dbReference>
<dbReference type="RefSeq" id="WP_184388523.1">
    <property type="nucleotide sequence ID" value="NZ_BAAAJD010000023.1"/>
</dbReference>
<dbReference type="EMBL" id="JACHDB010000001">
    <property type="protein sequence ID" value="MBB5430559.1"/>
    <property type="molecule type" value="Genomic_DNA"/>
</dbReference>
<gene>
    <name evidence="2" type="ORF">HDA36_000643</name>
</gene>
<feature type="compositionally biased region" description="Basic residues" evidence="1">
    <location>
        <begin position="88"/>
        <end position="98"/>
    </location>
</feature>
<feature type="region of interest" description="Disordered" evidence="1">
    <location>
        <begin position="71"/>
        <end position="110"/>
    </location>
</feature>
<accession>A0A7W8QIF7</accession>
<dbReference type="AlphaFoldDB" id="A0A7W8QIF7"/>
<sequence length="110" mass="10836">MLHGSGVLQVGAGGSAAQRIAGLAPGAHVVKAFHLFPAAHWAEGGAAAGTVAMCGDDTGALETVGRMVRDLGGTPALPRPPAGGGRGLLHRPGLRRVRPSSALPGAHRAA</sequence>
<reference evidence="2 3" key="1">
    <citation type="submission" date="2020-08" db="EMBL/GenBank/DDBJ databases">
        <title>Sequencing the genomes of 1000 actinobacteria strains.</title>
        <authorList>
            <person name="Klenk H.-P."/>
        </authorList>
    </citation>
    <scope>NUCLEOTIDE SEQUENCE [LARGE SCALE GENOMIC DNA]</scope>
    <source>
        <strain evidence="2 3">DSM 44551</strain>
    </source>
</reference>
<evidence type="ECO:0000313" key="3">
    <source>
        <dbReference type="Proteomes" id="UP000572635"/>
    </source>
</evidence>